<gene>
    <name evidence="1" type="ORF">TNCV_5077921</name>
</gene>
<reference evidence="1" key="1">
    <citation type="submission" date="2020-08" db="EMBL/GenBank/DDBJ databases">
        <title>Multicomponent nature underlies the extraordinary mechanical properties of spider dragline silk.</title>
        <authorList>
            <person name="Kono N."/>
            <person name="Nakamura H."/>
            <person name="Mori M."/>
            <person name="Yoshida Y."/>
            <person name="Ohtoshi R."/>
            <person name="Malay A.D."/>
            <person name="Moran D.A.P."/>
            <person name="Tomita M."/>
            <person name="Numata K."/>
            <person name="Arakawa K."/>
        </authorList>
    </citation>
    <scope>NUCLEOTIDE SEQUENCE</scope>
</reference>
<proteinExistence type="predicted"/>
<accession>A0A8X6S3G5</accession>
<protein>
    <submittedName>
        <fullName evidence="1">Uncharacterized protein</fullName>
    </submittedName>
</protein>
<name>A0A8X6S3G5_TRICX</name>
<organism evidence="1 2">
    <name type="scientific">Trichonephila clavipes</name>
    <name type="common">Golden silk orbweaver</name>
    <name type="synonym">Nephila clavipes</name>
    <dbReference type="NCBI Taxonomy" id="2585209"/>
    <lineage>
        <taxon>Eukaryota</taxon>
        <taxon>Metazoa</taxon>
        <taxon>Ecdysozoa</taxon>
        <taxon>Arthropoda</taxon>
        <taxon>Chelicerata</taxon>
        <taxon>Arachnida</taxon>
        <taxon>Araneae</taxon>
        <taxon>Araneomorphae</taxon>
        <taxon>Entelegynae</taxon>
        <taxon>Araneoidea</taxon>
        <taxon>Nephilidae</taxon>
        <taxon>Trichonephila</taxon>
    </lineage>
</organism>
<evidence type="ECO:0000313" key="2">
    <source>
        <dbReference type="Proteomes" id="UP000887159"/>
    </source>
</evidence>
<sequence length="80" mass="8822">MDACKCIMPSRHGDTLNSRGATSPLVRLVEGEERWLALTSTSLKIGVEPSKIALSPVWCLKLRLMTGEQLSPCHDEFRGP</sequence>
<dbReference type="Proteomes" id="UP000887159">
    <property type="component" value="Unassembled WGS sequence"/>
</dbReference>
<dbReference type="AlphaFoldDB" id="A0A8X6S3G5"/>
<evidence type="ECO:0000313" key="1">
    <source>
        <dbReference type="EMBL" id="GFY01326.1"/>
    </source>
</evidence>
<keyword evidence="2" id="KW-1185">Reference proteome</keyword>
<dbReference type="EMBL" id="BMAU01021225">
    <property type="protein sequence ID" value="GFY01326.1"/>
    <property type="molecule type" value="Genomic_DNA"/>
</dbReference>
<comment type="caution">
    <text evidence="1">The sequence shown here is derived from an EMBL/GenBank/DDBJ whole genome shotgun (WGS) entry which is preliminary data.</text>
</comment>